<keyword evidence="1" id="KW-0472">Membrane</keyword>
<evidence type="ECO:0000256" key="1">
    <source>
        <dbReference type="SAM" id="Phobius"/>
    </source>
</evidence>
<feature type="transmembrane region" description="Helical" evidence="1">
    <location>
        <begin position="180"/>
        <end position="204"/>
    </location>
</feature>
<protein>
    <submittedName>
        <fullName evidence="2">Permease prefix domain 1-containing protein</fullName>
    </submittedName>
</protein>
<gene>
    <name evidence="2" type="ORF">LR394_10085</name>
</gene>
<evidence type="ECO:0000313" key="2">
    <source>
        <dbReference type="EMBL" id="MCD5311248.1"/>
    </source>
</evidence>
<dbReference type="AlphaFoldDB" id="A0A9X1SYR5"/>
<sequence>MSYLGELDAALTGPRRLKRDLLQEAADHLDDATEALVEAGHAPSEARARAESDFGPVAEVADAYAGTLAVASARRTVGLLLFVLSFQPFLWDKGVNFGKMFSKESPDTWWYAVLDLSMEIGGGIALFGAALALVVTGLGGRWFPVGRRTARAAAFFTVAAAVFVPLNASVMLVSDGVQPQLWGLAALLMVMPLAITVVSAWGTIASARTVVSEPEAVRQQV</sequence>
<proteinExistence type="predicted"/>
<feature type="transmembrane region" description="Helical" evidence="1">
    <location>
        <begin position="120"/>
        <end position="140"/>
    </location>
</feature>
<accession>A0A9X1SYR5</accession>
<keyword evidence="1" id="KW-0812">Transmembrane</keyword>
<organism evidence="2 3">
    <name type="scientific">Kineosporia babensis</name>
    <dbReference type="NCBI Taxonomy" id="499548"/>
    <lineage>
        <taxon>Bacteria</taxon>
        <taxon>Bacillati</taxon>
        <taxon>Actinomycetota</taxon>
        <taxon>Actinomycetes</taxon>
        <taxon>Kineosporiales</taxon>
        <taxon>Kineosporiaceae</taxon>
        <taxon>Kineosporia</taxon>
    </lineage>
</organism>
<feature type="transmembrane region" description="Helical" evidence="1">
    <location>
        <begin position="152"/>
        <end position="174"/>
    </location>
</feature>
<dbReference type="NCBIfam" id="NF038403">
    <property type="entry name" value="perm_prefix_1"/>
    <property type="match status" value="1"/>
</dbReference>
<keyword evidence="1" id="KW-1133">Transmembrane helix</keyword>
<evidence type="ECO:0000313" key="3">
    <source>
        <dbReference type="Proteomes" id="UP001138997"/>
    </source>
</evidence>
<dbReference type="InterPro" id="IPR047928">
    <property type="entry name" value="Perm_prefix_1"/>
</dbReference>
<dbReference type="Proteomes" id="UP001138997">
    <property type="component" value="Unassembled WGS sequence"/>
</dbReference>
<comment type="caution">
    <text evidence="2">The sequence shown here is derived from an EMBL/GenBank/DDBJ whole genome shotgun (WGS) entry which is preliminary data.</text>
</comment>
<keyword evidence="3" id="KW-1185">Reference proteome</keyword>
<dbReference type="RefSeq" id="WP_231440426.1">
    <property type="nucleotide sequence ID" value="NZ_JAJOMB010000004.1"/>
</dbReference>
<dbReference type="EMBL" id="JAJOMB010000004">
    <property type="protein sequence ID" value="MCD5311248.1"/>
    <property type="molecule type" value="Genomic_DNA"/>
</dbReference>
<reference evidence="2" key="1">
    <citation type="submission" date="2021-11" db="EMBL/GenBank/DDBJ databases">
        <title>Streptomyces corallinus and Kineosporia corallina sp. nov., two new coral-derived marine actinobacteria.</title>
        <authorList>
            <person name="Buangrab K."/>
            <person name="Sutthacheep M."/>
            <person name="Yeemin T."/>
            <person name="Harunari E."/>
            <person name="Igarashi Y."/>
            <person name="Sripreechasak P."/>
            <person name="Kanchanasin P."/>
            <person name="Tanasupawat S."/>
            <person name="Phongsopitanun W."/>
        </authorList>
    </citation>
    <scope>NUCLEOTIDE SEQUENCE</scope>
    <source>
        <strain evidence="2">JCM 31032</strain>
    </source>
</reference>
<name>A0A9X1SYR5_9ACTN</name>